<comment type="caution">
    <text evidence="1">The sequence shown here is derived from an EMBL/GenBank/DDBJ whole genome shotgun (WGS) entry which is preliminary data.</text>
</comment>
<reference evidence="1 2" key="1">
    <citation type="journal article" date="2014" name="PLoS Genet.">
        <title>Phylogenetically driven sequencing of extremely halophilic archaea reveals strategies for static and dynamic osmo-response.</title>
        <authorList>
            <person name="Becker E.A."/>
            <person name="Seitzer P.M."/>
            <person name="Tritt A."/>
            <person name="Larsen D."/>
            <person name="Krusor M."/>
            <person name="Yao A.I."/>
            <person name="Wu D."/>
            <person name="Madern D."/>
            <person name="Eisen J.A."/>
            <person name="Darling A.E."/>
            <person name="Facciotti M.T."/>
        </authorList>
    </citation>
    <scope>NUCLEOTIDE SEQUENCE [LARGE SCALE GENOMIC DNA]</scope>
    <source>
        <strain evidence="1 2">2-9-1</strain>
    </source>
</reference>
<dbReference type="AlphaFoldDB" id="M0CNR1"/>
<dbReference type="Proteomes" id="UP000011626">
    <property type="component" value="Unassembled WGS sequence"/>
</dbReference>
<organism evidence="1 2">
    <name type="scientific">Halosimplex carlsbadense 2-9-1</name>
    <dbReference type="NCBI Taxonomy" id="797114"/>
    <lineage>
        <taxon>Archaea</taxon>
        <taxon>Methanobacteriati</taxon>
        <taxon>Methanobacteriota</taxon>
        <taxon>Stenosarchaea group</taxon>
        <taxon>Halobacteria</taxon>
        <taxon>Halobacteriales</taxon>
        <taxon>Haloarculaceae</taxon>
        <taxon>Halosimplex</taxon>
    </lineage>
</organism>
<protein>
    <submittedName>
        <fullName evidence="1">Uncharacterized protein</fullName>
    </submittedName>
</protein>
<dbReference type="STRING" id="797114.C475_14488"/>
<dbReference type="OrthoDB" id="286382at2157"/>
<evidence type="ECO:0000313" key="2">
    <source>
        <dbReference type="Proteomes" id="UP000011626"/>
    </source>
</evidence>
<gene>
    <name evidence="1" type="ORF">C475_14488</name>
</gene>
<keyword evidence="2" id="KW-1185">Reference proteome</keyword>
<sequence length="258" mass="29646">MTTTNQREEPDPFRPALVTLSEDVRERVDELLDGLDSEGRALEWLQEVTIRTLGTIDQRVYRDFARQFRGQQGVLLAAMLEPSARRGRMRALDDEVAERTRENLVAHYVTPAHRKAFRRLRRDATDYADAAGDGDAHNPKRQRFVAMRPELSELEQWQERALDSLLEGFEDRAELLDWGHDLLLATHGELDEEWVTRVYDEESTASVMTGETPEDKRARRLFAAHHLLPYYRAGVRVLSGRASEVADEGTQRTEAKFA</sequence>
<dbReference type="eggNOG" id="arCOG12079">
    <property type="taxonomic scope" value="Archaea"/>
</dbReference>
<name>M0CNR1_9EURY</name>
<accession>M0CNR1</accession>
<dbReference type="RefSeq" id="WP_006884568.1">
    <property type="nucleotide sequence ID" value="NZ_AOIU01000033.1"/>
</dbReference>
<evidence type="ECO:0000313" key="1">
    <source>
        <dbReference type="EMBL" id="ELZ23489.1"/>
    </source>
</evidence>
<proteinExistence type="predicted"/>
<dbReference type="EMBL" id="AOIU01000033">
    <property type="protein sequence ID" value="ELZ23489.1"/>
    <property type="molecule type" value="Genomic_DNA"/>
</dbReference>